<protein>
    <submittedName>
        <fullName evidence="2">Transposase</fullName>
    </submittedName>
</protein>
<evidence type="ECO:0000313" key="2">
    <source>
        <dbReference type="EMBL" id="MBS3696749.1"/>
    </source>
</evidence>
<reference evidence="2 3" key="1">
    <citation type="submission" date="2021-05" db="EMBL/GenBank/DDBJ databases">
        <title>Staphylococcus fleurettii isolated from lake water in First Nation community in Manitoba, Canada.</title>
        <authorList>
            <person name="Bashar S."/>
            <person name="Murdock A."/>
            <person name="Patidar R."/>
            <person name="Golding G."/>
            <person name="Farenhorst A."/>
            <person name="Kumar A."/>
        </authorList>
    </citation>
    <scope>NUCLEOTIDE SEQUENCE [LARGE SCALE GENOMIC DNA]</scope>
    <source>
        <strain evidence="2 3">SF002</strain>
    </source>
</reference>
<dbReference type="Proteomes" id="UP000681586">
    <property type="component" value="Unassembled WGS sequence"/>
</dbReference>
<keyword evidence="3" id="KW-1185">Reference proteome</keyword>
<keyword evidence="1" id="KW-0175">Coiled coil</keyword>
<comment type="caution">
    <text evidence="2">The sequence shown here is derived from an EMBL/GenBank/DDBJ whole genome shotgun (WGS) entry which is preliminary data.</text>
</comment>
<evidence type="ECO:0000256" key="1">
    <source>
        <dbReference type="SAM" id="Coils"/>
    </source>
</evidence>
<gene>
    <name evidence="2" type="ORF">JJQ58_04525</name>
</gene>
<evidence type="ECO:0000313" key="3">
    <source>
        <dbReference type="Proteomes" id="UP000681586"/>
    </source>
</evidence>
<dbReference type="InterPro" id="IPR046229">
    <property type="entry name" value="TnpC-like"/>
</dbReference>
<dbReference type="RefSeq" id="WP_203153689.1">
    <property type="nucleotide sequence ID" value="NZ_JAEPSA010000006.1"/>
</dbReference>
<accession>A0ABS5MLF7</accession>
<organism evidence="2 3">
    <name type="scientific">Mammaliicoccus fleurettii</name>
    <dbReference type="NCBI Taxonomy" id="150056"/>
    <lineage>
        <taxon>Bacteria</taxon>
        <taxon>Bacillati</taxon>
        <taxon>Bacillota</taxon>
        <taxon>Bacilli</taxon>
        <taxon>Bacillales</taxon>
        <taxon>Staphylococcaceae</taxon>
        <taxon>Mammaliicoccus</taxon>
    </lineage>
</organism>
<proteinExistence type="predicted"/>
<dbReference type="EMBL" id="JAGXBM010000004">
    <property type="protein sequence ID" value="MBS3696749.1"/>
    <property type="molecule type" value="Genomic_DNA"/>
</dbReference>
<sequence length="122" mass="14485">MSFDQKSHLKNVHENRRRETIDKIDKALTYMINTNQTINFSRVAKEANVGKSTLYTLPKVKEKIAYYRELSIQKNYKTHEFSKKDVKIQSLKRKIKKLEDENKELKLSLKKAYGNIFENSIM</sequence>
<dbReference type="Pfam" id="PF19776">
    <property type="entry name" value="DUF6262"/>
    <property type="match status" value="1"/>
</dbReference>
<name>A0ABS5MLF7_9STAP</name>
<feature type="coiled-coil region" evidence="1">
    <location>
        <begin position="81"/>
        <end position="115"/>
    </location>
</feature>